<dbReference type="STRING" id="523849.OCC_05646"/>
<dbReference type="AlphaFoldDB" id="H3ZMS9"/>
<dbReference type="OrthoDB" id="102447at2157"/>
<evidence type="ECO:0000256" key="1">
    <source>
        <dbReference type="SAM" id="Coils"/>
    </source>
</evidence>
<feature type="compositionally biased region" description="Basic and acidic residues" evidence="2">
    <location>
        <begin position="369"/>
        <end position="409"/>
    </location>
</feature>
<feature type="coiled-coil region" evidence="1">
    <location>
        <begin position="135"/>
        <end position="162"/>
    </location>
</feature>
<dbReference type="Proteomes" id="UP000015502">
    <property type="component" value="Chromosome"/>
</dbReference>
<dbReference type="KEGG" id="tlt:OCC_05646"/>
<reference evidence="3 4" key="1">
    <citation type="journal article" date="2012" name="J. Bacteriol.">
        <title>Genome sequence of the model hyperthermophilic archaeon Thermococcus litoralis NS-C.</title>
        <authorList>
            <person name="Gardner A.F."/>
            <person name="Kumar S."/>
            <person name="Perler F.B."/>
        </authorList>
    </citation>
    <scope>NUCLEOTIDE SEQUENCE [LARGE SCALE GENOMIC DNA]</scope>
    <source>
        <strain evidence="4">ATCC 51850 / DSM 5473 / JCM 8560 / NS-C</strain>
    </source>
</reference>
<feature type="region of interest" description="Disordered" evidence="2">
    <location>
        <begin position="369"/>
        <end position="451"/>
    </location>
</feature>
<dbReference type="EMBL" id="CP006670">
    <property type="protein sequence ID" value="EHR78726.1"/>
    <property type="molecule type" value="Genomic_DNA"/>
</dbReference>
<gene>
    <name evidence="3" type="ORF">OCC_05646</name>
</gene>
<evidence type="ECO:0000313" key="4">
    <source>
        <dbReference type="Proteomes" id="UP000015502"/>
    </source>
</evidence>
<organism evidence="3 4">
    <name type="scientific">Thermococcus litoralis (strain ATCC 51850 / DSM 5473 / JCM 8560 / NS-C)</name>
    <dbReference type="NCBI Taxonomy" id="523849"/>
    <lineage>
        <taxon>Archaea</taxon>
        <taxon>Methanobacteriati</taxon>
        <taxon>Methanobacteriota</taxon>
        <taxon>Thermococci</taxon>
        <taxon>Thermococcales</taxon>
        <taxon>Thermococcaceae</taxon>
        <taxon>Thermococcus</taxon>
    </lineage>
</organism>
<keyword evidence="1" id="KW-0175">Coiled coil</keyword>
<feature type="coiled-coil region" evidence="1">
    <location>
        <begin position="281"/>
        <end position="342"/>
    </location>
</feature>
<dbReference type="GeneID" id="16549888"/>
<dbReference type="PaxDb" id="523849-OCC_05646"/>
<protein>
    <submittedName>
        <fullName evidence="3">Uncharacterized protein</fullName>
    </submittedName>
</protein>
<evidence type="ECO:0000313" key="3">
    <source>
        <dbReference type="EMBL" id="EHR78726.1"/>
    </source>
</evidence>
<proteinExistence type="predicted"/>
<keyword evidence="4" id="KW-1185">Reference proteome</keyword>
<accession>H3ZMS9</accession>
<sequence length="451" mass="53191">MISKRVIGASLFALLLLGSIGLASNVTMSNETASIDNETTVMGNVTVDITLNVSLAEQAYGLLLIIEKLSNYVTVMINATLNVDNEILQEFNETEALREAAWGAYNSSNYQLAIELAMEAMEGYRDIIKELMPEEETTKNETEEYEELIIEAQQELRRAQEYLSYVEEILNEASQLGIDVSLFLELYNQTAEAYEKVEIDITNGNLTALNEDLKLAEDLREKLSEAIEEDLIPQMLSMKADEISIVFVSKLNVQLNRTIELMNMIENLTQISNVTYPPGYEEEIRDILKDYQEELREIVEEVNNLIEEGEYDEALELIKEINEELRDIVNEIKEVREEFYEEYLKEYCEEYREQGEKEHYEKYCERGEWESEKENHKEYEENDEYKKEYEWEEEKDKNHGGNYTEKWEEDHEEEKEEHEENYTENWRENWEEYNFPKNDESNEPEKEEEDN</sequence>
<dbReference type="HOGENOM" id="CLU_627933_0_0_2"/>
<dbReference type="RefSeq" id="WP_004067999.1">
    <property type="nucleotide sequence ID" value="NC_022084.1"/>
</dbReference>
<evidence type="ECO:0000256" key="2">
    <source>
        <dbReference type="SAM" id="MobiDB-lite"/>
    </source>
</evidence>
<feature type="compositionally biased region" description="Basic and acidic residues" evidence="2">
    <location>
        <begin position="418"/>
        <end position="430"/>
    </location>
</feature>
<name>H3ZMS9_THELN</name>